<dbReference type="PANTHER" id="PTHR48081">
    <property type="entry name" value="AB HYDROLASE SUPERFAMILY PROTEIN C4A8.06C"/>
    <property type="match status" value="1"/>
</dbReference>
<dbReference type="GO" id="GO:0016787">
    <property type="term" value="F:hydrolase activity"/>
    <property type="evidence" value="ECO:0007669"/>
    <property type="project" value="UniProtKB-KW"/>
</dbReference>
<dbReference type="Gene3D" id="3.40.50.1820">
    <property type="entry name" value="alpha/beta hydrolase"/>
    <property type="match status" value="1"/>
</dbReference>
<evidence type="ECO:0000256" key="2">
    <source>
        <dbReference type="SAM" id="MobiDB-lite"/>
    </source>
</evidence>
<dbReference type="Pfam" id="PF07859">
    <property type="entry name" value="Abhydrolase_3"/>
    <property type="match status" value="1"/>
</dbReference>
<dbReference type="InterPro" id="IPR050300">
    <property type="entry name" value="GDXG_lipolytic_enzyme"/>
</dbReference>
<gene>
    <name evidence="4" type="ORF">B0T18DRAFT_402264</name>
</gene>
<dbReference type="EMBL" id="JAUKUD010000002">
    <property type="protein sequence ID" value="KAK0751330.1"/>
    <property type="molecule type" value="Genomic_DNA"/>
</dbReference>
<proteinExistence type="predicted"/>
<dbReference type="Proteomes" id="UP001172155">
    <property type="component" value="Unassembled WGS sequence"/>
</dbReference>
<organism evidence="4 5">
    <name type="scientific">Schizothecium vesticola</name>
    <dbReference type="NCBI Taxonomy" id="314040"/>
    <lineage>
        <taxon>Eukaryota</taxon>
        <taxon>Fungi</taxon>
        <taxon>Dikarya</taxon>
        <taxon>Ascomycota</taxon>
        <taxon>Pezizomycotina</taxon>
        <taxon>Sordariomycetes</taxon>
        <taxon>Sordariomycetidae</taxon>
        <taxon>Sordariales</taxon>
        <taxon>Schizotheciaceae</taxon>
        <taxon>Schizothecium</taxon>
    </lineage>
</organism>
<evidence type="ECO:0000256" key="1">
    <source>
        <dbReference type="ARBA" id="ARBA00022801"/>
    </source>
</evidence>
<reference evidence="4" key="1">
    <citation type="submission" date="2023-06" db="EMBL/GenBank/DDBJ databases">
        <title>Genome-scale phylogeny and comparative genomics of the fungal order Sordariales.</title>
        <authorList>
            <consortium name="Lawrence Berkeley National Laboratory"/>
            <person name="Hensen N."/>
            <person name="Bonometti L."/>
            <person name="Westerberg I."/>
            <person name="Brannstrom I.O."/>
            <person name="Guillou S."/>
            <person name="Cros-Aarteil S."/>
            <person name="Calhoun S."/>
            <person name="Haridas S."/>
            <person name="Kuo A."/>
            <person name="Mondo S."/>
            <person name="Pangilinan J."/>
            <person name="Riley R."/>
            <person name="LaButti K."/>
            <person name="Andreopoulos B."/>
            <person name="Lipzen A."/>
            <person name="Chen C."/>
            <person name="Yanf M."/>
            <person name="Daum C."/>
            <person name="Ng V."/>
            <person name="Clum A."/>
            <person name="Steindorff A."/>
            <person name="Ohm R."/>
            <person name="Martin F."/>
            <person name="Silar P."/>
            <person name="Natvig D."/>
            <person name="Lalanne C."/>
            <person name="Gautier V."/>
            <person name="Ament-velasquez S.L."/>
            <person name="Kruys A."/>
            <person name="Hutchinson M.I."/>
            <person name="Powell A.J."/>
            <person name="Barry K."/>
            <person name="Miller A.N."/>
            <person name="Grigoriev I.V."/>
            <person name="Debuchy R."/>
            <person name="Gladieux P."/>
            <person name="Thoren M.H."/>
            <person name="Johannesson H."/>
        </authorList>
    </citation>
    <scope>NUCLEOTIDE SEQUENCE</scope>
    <source>
        <strain evidence="4">SMH3187-1</strain>
    </source>
</reference>
<evidence type="ECO:0000259" key="3">
    <source>
        <dbReference type="Pfam" id="PF07859"/>
    </source>
</evidence>
<feature type="region of interest" description="Disordered" evidence="2">
    <location>
        <begin position="1"/>
        <end position="23"/>
    </location>
</feature>
<sequence>MSDQRTLPPSAIAPFTDYTLPSPPNYTGPPLSVRRWQLEGATDPSAPAPFVLHTHGGGFLAGHHYLPPWWLHDGFRKRGYHLLAHSYRLGPQVTVADQLADCLAVLAWCRDVLPGIVAAEEGTPLDGDRYVLVGDSAGGTLAALMAAERGFTPPRALVDVYGLMDFFGVDEKKEGKAPEWKGEFSGEELGRFMMDRNPENTMTVGMAWKEMEEWSEEELSALWGVKVVYDERIRRHAELNVWAQTRMDSIAWMYKGIMHPERFEGKPEGEYKAFVNGLSPLKVMRARKEKGVKGGYPPTAFLHGTGDVSVPVKQSRDFAEVLREMGVDVVECYEEGQGHVWDRKFTDPSVPGWETYIQPIVDFVDQHVGI</sequence>
<name>A0AA40F4Y1_9PEZI</name>
<evidence type="ECO:0000313" key="5">
    <source>
        <dbReference type="Proteomes" id="UP001172155"/>
    </source>
</evidence>
<dbReference type="AlphaFoldDB" id="A0AA40F4Y1"/>
<comment type="caution">
    <text evidence="4">The sequence shown here is derived from an EMBL/GenBank/DDBJ whole genome shotgun (WGS) entry which is preliminary data.</text>
</comment>
<dbReference type="InterPro" id="IPR013094">
    <property type="entry name" value="AB_hydrolase_3"/>
</dbReference>
<keyword evidence="5" id="KW-1185">Reference proteome</keyword>
<feature type="domain" description="Alpha/beta hydrolase fold-3" evidence="3">
    <location>
        <begin position="51"/>
        <end position="172"/>
    </location>
</feature>
<dbReference type="InterPro" id="IPR029058">
    <property type="entry name" value="AB_hydrolase_fold"/>
</dbReference>
<dbReference type="SUPFAM" id="SSF53474">
    <property type="entry name" value="alpha/beta-Hydrolases"/>
    <property type="match status" value="1"/>
</dbReference>
<protein>
    <submittedName>
        <fullName evidence="4">Alpha/Beta hydrolase protein</fullName>
    </submittedName>
</protein>
<evidence type="ECO:0000313" key="4">
    <source>
        <dbReference type="EMBL" id="KAK0751330.1"/>
    </source>
</evidence>
<accession>A0AA40F4Y1</accession>
<dbReference type="PANTHER" id="PTHR48081:SF3">
    <property type="entry name" value="ALPHA_BETA HYDROLASE FOLD-3 DOMAIN-CONTAINING PROTEIN"/>
    <property type="match status" value="1"/>
</dbReference>
<keyword evidence="1 4" id="KW-0378">Hydrolase</keyword>